<accession>A0AAW5LFG8</accession>
<comment type="caution">
    <text evidence="1">The sequence shown here is derived from an EMBL/GenBank/DDBJ whole genome shotgun (WGS) entry which is preliminary data.</text>
</comment>
<sequence>MTAEPENSKNKTLANTSTPLKNRAFFVRSTRTSQEMRIIRKSVFSSMVERNRQPIVVGCFPVKGVSHPVRFYRQIVRSLAVALESFLLELTQMYKFIFAAIRRTDLTNHIQKICINADREQQARELVLILAGKINLKNDRTLAEDFPIVLISTQGGGVNA</sequence>
<dbReference type="NCBIfam" id="NF033153">
    <property type="entry name" value="phage_ICD_like"/>
    <property type="match status" value="1"/>
</dbReference>
<name>A0AAW5LFG8_9PAST</name>
<evidence type="ECO:0000313" key="1">
    <source>
        <dbReference type="EMBL" id="MCQ9121947.1"/>
    </source>
</evidence>
<evidence type="ECO:0000313" key="2">
    <source>
        <dbReference type="Proteomes" id="UP001206350"/>
    </source>
</evidence>
<dbReference type="EMBL" id="JALJCU010000025">
    <property type="protein sequence ID" value="MCQ9121947.1"/>
    <property type="molecule type" value="Genomic_DNA"/>
</dbReference>
<keyword evidence="2" id="KW-1185">Reference proteome</keyword>
<organism evidence="1 2">
    <name type="scientific">Rodentibacter pneumotropicus</name>
    <dbReference type="NCBI Taxonomy" id="758"/>
    <lineage>
        <taxon>Bacteria</taxon>
        <taxon>Pseudomonadati</taxon>
        <taxon>Pseudomonadota</taxon>
        <taxon>Gammaproteobacteria</taxon>
        <taxon>Pasteurellales</taxon>
        <taxon>Pasteurellaceae</taxon>
        <taxon>Rodentibacter</taxon>
    </lineage>
</organism>
<reference evidence="1 2" key="1">
    <citation type="journal article" date="2022" name="Microbiol. Spectr.">
        <title>Microbiota of the Pregnant Mouse: Characterization of the Bacterial Communities in the Oral Cavity, Lung, Intestine, and Vagina through Culture and DNA Sequencing.</title>
        <authorList>
            <person name="Greenberg J.M."/>
            <person name="Romero R."/>
            <person name="Winters A.D."/>
            <person name="Galaz J."/>
            <person name="Garcia-Flores V."/>
            <person name="Arenas-Hernandez M."/>
            <person name="Panzer J."/>
            <person name="Shaffer Z."/>
            <person name="Kracht D.J."/>
            <person name="Gomez-Lopez N."/>
            <person name="Theis K.R."/>
        </authorList>
    </citation>
    <scope>NUCLEOTIDE SEQUENCE [LARGE SCALE GENOMIC DNA]</scope>
    <source>
        <strain evidence="1 2">MAC-C1-H1</strain>
    </source>
</reference>
<dbReference type="Proteomes" id="UP001206350">
    <property type="component" value="Unassembled WGS sequence"/>
</dbReference>
<dbReference type="AlphaFoldDB" id="A0AAW5LFG8"/>
<protein>
    <submittedName>
        <fullName evidence="1">Host cell division inhibitor Icd-like protein</fullName>
    </submittedName>
</protein>
<proteinExistence type="predicted"/>
<gene>
    <name evidence="1" type="ORF">MUU45_001508</name>
</gene>